<dbReference type="STRING" id="1073090.A0A1L9S591"/>
<dbReference type="AlphaFoldDB" id="A0A1L9S591"/>
<dbReference type="InterPro" id="IPR000304">
    <property type="entry name" value="Pyrroline-COOH_reductase"/>
</dbReference>
<protein>
    <recommendedName>
        <fullName evidence="9">Pyrroline-5-carboxylate reductase</fullName>
    </recommendedName>
</protein>
<name>A0A1L9S591_9EURO</name>
<sequence>METKKLCFLGCGNLGTAILDSLLGTPSATQPQTLLFAQIGACVASTASAERLSSQFANHLQTKRLNVLAADKDNNHAVAGAVQGADVVLLALPPGAIEAALTAPEIHSALADKLLISVAAGWTRQRLESVLGSSSTERRLWVVRTLPNIAALVGESLTAVEDDQPDLPGPYMEIVDGLFGRVGAVMHLPPSQMDAVTAVAGSTPAFFAVIVDAMVDAAVAVGVPRPAAQTMVFQAMRGTAGLLQSGVHPALLKDQGTAPEGCTMGGLMVLEEAAVRGSVGRALREAVTVARRMDGVRHVNDTRE</sequence>
<evidence type="ECO:0000313" key="7">
    <source>
        <dbReference type="EMBL" id="OJJ42307.1"/>
    </source>
</evidence>
<dbReference type="InterPro" id="IPR029036">
    <property type="entry name" value="P5CR_dimer"/>
</dbReference>
<dbReference type="InterPro" id="IPR036291">
    <property type="entry name" value="NAD(P)-bd_dom_sf"/>
</dbReference>
<dbReference type="HAMAP" id="MF_01925">
    <property type="entry name" value="P5C_reductase"/>
    <property type="match status" value="1"/>
</dbReference>
<dbReference type="VEuPathDB" id="FungiDB:ASPZODRAFT_155407"/>
<dbReference type="InterPro" id="IPR008927">
    <property type="entry name" value="6-PGluconate_DH-like_C_sf"/>
</dbReference>
<accession>A0A1L9S591</accession>
<dbReference type="EMBL" id="KV878362">
    <property type="protein sequence ID" value="OJJ42307.1"/>
    <property type="molecule type" value="Genomic_DNA"/>
</dbReference>
<gene>
    <name evidence="7" type="ORF">ASPZODRAFT_155407</name>
</gene>
<evidence type="ECO:0000259" key="6">
    <source>
        <dbReference type="Pfam" id="PF14748"/>
    </source>
</evidence>
<dbReference type="Gene3D" id="3.40.50.720">
    <property type="entry name" value="NAD(P)-binding Rossmann-like Domain"/>
    <property type="match status" value="1"/>
</dbReference>
<evidence type="ECO:0000313" key="8">
    <source>
        <dbReference type="Proteomes" id="UP000184188"/>
    </source>
</evidence>
<feature type="binding site" evidence="4">
    <location>
        <begin position="9"/>
        <end position="14"/>
    </location>
    <ligand>
        <name>NADP(+)</name>
        <dbReference type="ChEBI" id="CHEBI:58349"/>
    </ligand>
</feature>
<dbReference type="NCBIfam" id="TIGR00112">
    <property type="entry name" value="proC"/>
    <property type="match status" value="1"/>
</dbReference>
<dbReference type="OrthoDB" id="10263291at2759"/>
<dbReference type="GeneID" id="34612672"/>
<dbReference type="PANTHER" id="PTHR11645">
    <property type="entry name" value="PYRROLINE-5-CARBOXYLATE REDUCTASE"/>
    <property type="match status" value="1"/>
</dbReference>
<feature type="domain" description="Pyrroline-5-carboxylate reductase dimerisation" evidence="6">
    <location>
        <begin position="191"/>
        <end position="293"/>
    </location>
</feature>
<dbReference type="FunFam" id="1.10.3730.10:FF:000001">
    <property type="entry name" value="Pyrroline-5-carboxylate reductase"/>
    <property type="match status" value="1"/>
</dbReference>
<dbReference type="PIRSF" id="PIRSF000193">
    <property type="entry name" value="Pyrrol-5-carb_rd"/>
    <property type="match status" value="1"/>
</dbReference>
<dbReference type="PANTHER" id="PTHR11645:SF27">
    <property type="entry name" value="HYPOTHETICAL PYRROLINE-5-CARBOXYLATE REDUCTASE (EUROFUNG)"/>
    <property type="match status" value="1"/>
</dbReference>
<evidence type="ECO:0000256" key="1">
    <source>
        <dbReference type="ARBA" id="ARBA00005525"/>
    </source>
</evidence>
<keyword evidence="8" id="KW-1185">Reference proteome</keyword>
<dbReference type="SUPFAM" id="SSF51735">
    <property type="entry name" value="NAD(P)-binding Rossmann-fold domains"/>
    <property type="match status" value="1"/>
</dbReference>
<dbReference type="GO" id="GO:0004735">
    <property type="term" value="F:pyrroline-5-carboxylate reductase activity"/>
    <property type="evidence" value="ECO:0007669"/>
    <property type="project" value="InterPro"/>
</dbReference>
<keyword evidence="3" id="KW-0560">Oxidoreductase</keyword>
<reference evidence="8" key="1">
    <citation type="journal article" date="2017" name="Genome Biol.">
        <title>Comparative genomics reveals high biological diversity and specific adaptations in the industrially and medically important fungal genus Aspergillus.</title>
        <authorList>
            <person name="de Vries R.P."/>
            <person name="Riley R."/>
            <person name="Wiebenga A."/>
            <person name="Aguilar-Osorio G."/>
            <person name="Amillis S."/>
            <person name="Uchima C.A."/>
            <person name="Anderluh G."/>
            <person name="Asadollahi M."/>
            <person name="Askin M."/>
            <person name="Barry K."/>
            <person name="Battaglia E."/>
            <person name="Bayram O."/>
            <person name="Benocci T."/>
            <person name="Braus-Stromeyer S.A."/>
            <person name="Caldana C."/>
            <person name="Canovas D."/>
            <person name="Cerqueira G.C."/>
            <person name="Chen F."/>
            <person name="Chen W."/>
            <person name="Choi C."/>
            <person name="Clum A."/>
            <person name="Dos Santos R.A."/>
            <person name="Damasio A.R."/>
            <person name="Diallinas G."/>
            <person name="Emri T."/>
            <person name="Fekete E."/>
            <person name="Flipphi M."/>
            <person name="Freyberg S."/>
            <person name="Gallo A."/>
            <person name="Gournas C."/>
            <person name="Habgood R."/>
            <person name="Hainaut M."/>
            <person name="Harispe M.L."/>
            <person name="Henrissat B."/>
            <person name="Hilden K.S."/>
            <person name="Hope R."/>
            <person name="Hossain A."/>
            <person name="Karabika E."/>
            <person name="Karaffa L."/>
            <person name="Karanyi Z."/>
            <person name="Krasevec N."/>
            <person name="Kuo A."/>
            <person name="Kusch H."/>
            <person name="LaButti K."/>
            <person name="Lagendijk E.L."/>
            <person name="Lapidus A."/>
            <person name="Levasseur A."/>
            <person name="Lindquist E."/>
            <person name="Lipzen A."/>
            <person name="Logrieco A.F."/>
            <person name="MacCabe A."/>
            <person name="Maekelae M.R."/>
            <person name="Malavazi I."/>
            <person name="Melin P."/>
            <person name="Meyer V."/>
            <person name="Mielnichuk N."/>
            <person name="Miskei M."/>
            <person name="Molnar A.P."/>
            <person name="Mule G."/>
            <person name="Ngan C.Y."/>
            <person name="Orejas M."/>
            <person name="Orosz E."/>
            <person name="Ouedraogo J.P."/>
            <person name="Overkamp K.M."/>
            <person name="Park H.-S."/>
            <person name="Perrone G."/>
            <person name="Piumi F."/>
            <person name="Punt P.J."/>
            <person name="Ram A.F."/>
            <person name="Ramon A."/>
            <person name="Rauscher S."/>
            <person name="Record E."/>
            <person name="Riano-Pachon D.M."/>
            <person name="Robert V."/>
            <person name="Roehrig J."/>
            <person name="Ruller R."/>
            <person name="Salamov A."/>
            <person name="Salih N.S."/>
            <person name="Samson R.A."/>
            <person name="Sandor E."/>
            <person name="Sanguinetti M."/>
            <person name="Schuetze T."/>
            <person name="Sepcic K."/>
            <person name="Shelest E."/>
            <person name="Sherlock G."/>
            <person name="Sophianopoulou V."/>
            <person name="Squina F.M."/>
            <person name="Sun H."/>
            <person name="Susca A."/>
            <person name="Todd R.B."/>
            <person name="Tsang A."/>
            <person name="Unkles S.E."/>
            <person name="van de Wiele N."/>
            <person name="van Rossen-Uffink D."/>
            <person name="Oliveira J.V."/>
            <person name="Vesth T.C."/>
            <person name="Visser J."/>
            <person name="Yu J.-H."/>
            <person name="Zhou M."/>
            <person name="Andersen M.R."/>
            <person name="Archer D.B."/>
            <person name="Baker S.E."/>
            <person name="Benoit I."/>
            <person name="Brakhage A.A."/>
            <person name="Braus G.H."/>
            <person name="Fischer R."/>
            <person name="Frisvad J.C."/>
            <person name="Goldman G.H."/>
            <person name="Houbraken J."/>
            <person name="Oakley B."/>
            <person name="Pocsi I."/>
            <person name="Scazzocchio C."/>
            <person name="Seiboth B."/>
            <person name="vanKuyk P.A."/>
            <person name="Wortman J."/>
            <person name="Dyer P.S."/>
            <person name="Grigoriev I.V."/>
        </authorList>
    </citation>
    <scope>NUCLEOTIDE SEQUENCE [LARGE SCALE GENOMIC DNA]</scope>
    <source>
        <strain evidence="8">CBS 506.65</strain>
    </source>
</reference>
<comment type="similarity">
    <text evidence="1">Belongs to the pyrroline-5-carboxylate reductase family.</text>
</comment>
<organism evidence="7 8">
    <name type="scientific">Penicilliopsis zonata CBS 506.65</name>
    <dbReference type="NCBI Taxonomy" id="1073090"/>
    <lineage>
        <taxon>Eukaryota</taxon>
        <taxon>Fungi</taxon>
        <taxon>Dikarya</taxon>
        <taxon>Ascomycota</taxon>
        <taxon>Pezizomycotina</taxon>
        <taxon>Eurotiomycetes</taxon>
        <taxon>Eurotiomycetidae</taxon>
        <taxon>Eurotiales</taxon>
        <taxon>Aspergillaceae</taxon>
        <taxon>Penicilliopsis</taxon>
    </lineage>
</organism>
<dbReference type="Proteomes" id="UP000184188">
    <property type="component" value="Unassembled WGS sequence"/>
</dbReference>
<dbReference type="Gene3D" id="1.10.3730.10">
    <property type="entry name" value="ProC C-terminal domain-like"/>
    <property type="match status" value="1"/>
</dbReference>
<evidence type="ECO:0000256" key="2">
    <source>
        <dbReference type="ARBA" id="ARBA00022857"/>
    </source>
</evidence>
<evidence type="ECO:0008006" key="9">
    <source>
        <dbReference type="Google" id="ProtNLM"/>
    </source>
</evidence>
<feature type="binding site" evidence="4">
    <location>
        <begin position="91"/>
        <end position="94"/>
    </location>
    <ligand>
        <name>NADP(+)</name>
        <dbReference type="ChEBI" id="CHEBI:58349"/>
    </ligand>
</feature>
<dbReference type="InterPro" id="IPR028939">
    <property type="entry name" value="P5C_Rdtase_cat_N"/>
</dbReference>
<dbReference type="Pfam" id="PF03807">
    <property type="entry name" value="F420_oxidored"/>
    <property type="match status" value="1"/>
</dbReference>
<proteinExistence type="inferred from homology"/>
<evidence type="ECO:0000259" key="5">
    <source>
        <dbReference type="Pfam" id="PF03807"/>
    </source>
</evidence>
<evidence type="ECO:0000256" key="3">
    <source>
        <dbReference type="ARBA" id="ARBA00023002"/>
    </source>
</evidence>
<dbReference type="RefSeq" id="XP_022576817.1">
    <property type="nucleotide sequence ID" value="XM_022726208.1"/>
</dbReference>
<dbReference type="SUPFAM" id="SSF48179">
    <property type="entry name" value="6-phosphogluconate dehydrogenase C-terminal domain-like"/>
    <property type="match status" value="1"/>
</dbReference>
<feature type="domain" description="Pyrroline-5-carboxylate reductase catalytic N-terminal" evidence="5">
    <location>
        <begin position="5"/>
        <end position="121"/>
    </location>
</feature>
<keyword evidence="2 4" id="KW-0521">NADP</keyword>
<dbReference type="GO" id="GO:0055129">
    <property type="term" value="P:L-proline biosynthetic process"/>
    <property type="evidence" value="ECO:0007669"/>
    <property type="project" value="TreeGrafter"/>
</dbReference>
<dbReference type="Pfam" id="PF14748">
    <property type="entry name" value="P5CR_dimer"/>
    <property type="match status" value="1"/>
</dbReference>
<evidence type="ECO:0000256" key="4">
    <source>
        <dbReference type="PIRSR" id="PIRSR000193-1"/>
    </source>
</evidence>